<dbReference type="EMBL" id="JBEHCU010008390">
    <property type="protein sequence ID" value="KAL1383956.1"/>
    <property type="molecule type" value="Genomic_DNA"/>
</dbReference>
<dbReference type="AlphaFoldDB" id="A0ABD1CZR3"/>
<keyword evidence="1" id="KW-0732">Signal</keyword>
<evidence type="ECO:0000313" key="2">
    <source>
        <dbReference type="EMBL" id="KAL1383956.1"/>
    </source>
</evidence>
<feature type="signal peptide" evidence="1">
    <location>
        <begin position="1"/>
        <end position="16"/>
    </location>
</feature>
<name>A0ABD1CZR3_CULPP</name>
<protein>
    <submittedName>
        <fullName evidence="2">Uncharacterized protein</fullName>
    </submittedName>
</protein>
<feature type="chain" id="PRO_5044811865" evidence="1">
    <location>
        <begin position="17"/>
        <end position="206"/>
    </location>
</feature>
<evidence type="ECO:0000313" key="3">
    <source>
        <dbReference type="Proteomes" id="UP001562425"/>
    </source>
</evidence>
<reference evidence="2 3" key="1">
    <citation type="submission" date="2024-05" db="EMBL/GenBank/DDBJ databases">
        <title>Culex pipiens pipiens assembly and annotation.</title>
        <authorList>
            <person name="Alout H."/>
            <person name="Durand T."/>
        </authorList>
    </citation>
    <scope>NUCLEOTIDE SEQUENCE [LARGE SCALE GENOMIC DNA]</scope>
    <source>
        <strain evidence="2">HA-2024</strain>
        <tissue evidence="2">Whole body</tissue>
    </source>
</reference>
<keyword evidence="3" id="KW-1185">Reference proteome</keyword>
<accession>A0ABD1CZR3</accession>
<evidence type="ECO:0000256" key="1">
    <source>
        <dbReference type="SAM" id="SignalP"/>
    </source>
</evidence>
<comment type="caution">
    <text evidence="2">The sequence shown here is derived from an EMBL/GenBank/DDBJ whole genome shotgun (WGS) entry which is preliminary data.</text>
</comment>
<dbReference type="Proteomes" id="UP001562425">
    <property type="component" value="Unassembled WGS sequence"/>
</dbReference>
<proteinExistence type="predicted"/>
<gene>
    <name evidence="2" type="ORF">pipiens_013102</name>
</gene>
<organism evidence="2 3">
    <name type="scientific">Culex pipiens pipiens</name>
    <name type="common">Northern house mosquito</name>
    <dbReference type="NCBI Taxonomy" id="38569"/>
    <lineage>
        <taxon>Eukaryota</taxon>
        <taxon>Metazoa</taxon>
        <taxon>Ecdysozoa</taxon>
        <taxon>Arthropoda</taxon>
        <taxon>Hexapoda</taxon>
        <taxon>Insecta</taxon>
        <taxon>Pterygota</taxon>
        <taxon>Neoptera</taxon>
        <taxon>Endopterygota</taxon>
        <taxon>Diptera</taxon>
        <taxon>Nematocera</taxon>
        <taxon>Culicoidea</taxon>
        <taxon>Culicidae</taxon>
        <taxon>Culicinae</taxon>
        <taxon>Culicini</taxon>
        <taxon>Culex</taxon>
        <taxon>Culex</taxon>
    </lineage>
</organism>
<sequence>MYFIIFFSIILLTASAADFEQFRDERDGRNCRYLQCASKNVLGEKHCAAGGNVQGYCMCLLDDGVKFSKYFACEQGYVFNLKKGYCVTGKAKNMKRCDASGMPMKGPTLIFMLLLTTLESRADSESDCDFLSCSRIAMYKKVCARENFSTYCWCVRDRSQGRNRVVRISVPCHDPATIFNPQTGGCTRDTPKVRQICADELKKLGY</sequence>